<evidence type="ECO:0000313" key="4">
    <source>
        <dbReference type="Proteomes" id="UP000315003"/>
    </source>
</evidence>
<accession>A0A517T100</accession>
<dbReference type="InterPro" id="IPR003675">
    <property type="entry name" value="Rce1/LyrA-like_dom"/>
</dbReference>
<keyword evidence="1" id="KW-0472">Membrane</keyword>
<dbReference type="GO" id="GO:0004175">
    <property type="term" value="F:endopeptidase activity"/>
    <property type="evidence" value="ECO:0007669"/>
    <property type="project" value="UniProtKB-ARBA"/>
</dbReference>
<dbReference type="PANTHER" id="PTHR43592:SF15">
    <property type="entry name" value="CAAX AMINO TERMINAL PROTEASE FAMILY PROTEIN"/>
    <property type="match status" value="1"/>
</dbReference>
<keyword evidence="3" id="KW-0378">Hydrolase</keyword>
<dbReference type="AlphaFoldDB" id="A0A517T100"/>
<organism evidence="3 4">
    <name type="scientific">Stieleria bergensis</name>
    <dbReference type="NCBI Taxonomy" id="2528025"/>
    <lineage>
        <taxon>Bacteria</taxon>
        <taxon>Pseudomonadati</taxon>
        <taxon>Planctomycetota</taxon>
        <taxon>Planctomycetia</taxon>
        <taxon>Pirellulales</taxon>
        <taxon>Pirellulaceae</taxon>
        <taxon>Stieleria</taxon>
    </lineage>
</organism>
<feature type="transmembrane region" description="Helical" evidence="1">
    <location>
        <begin position="158"/>
        <end position="179"/>
    </location>
</feature>
<dbReference type="OrthoDB" id="118729at2"/>
<evidence type="ECO:0000256" key="1">
    <source>
        <dbReference type="SAM" id="Phobius"/>
    </source>
</evidence>
<evidence type="ECO:0000259" key="2">
    <source>
        <dbReference type="Pfam" id="PF02517"/>
    </source>
</evidence>
<keyword evidence="1" id="KW-1133">Transmembrane helix</keyword>
<reference evidence="3 4" key="1">
    <citation type="submission" date="2019-02" db="EMBL/GenBank/DDBJ databases">
        <title>Deep-cultivation of Planctomycetes and their phenomic and genomic characterization uncovers novel biology.</title>
        <authorList>
            <person name="Wiegand S."/>
            <person name="Jogler M."/>
            <person name="Boedeker C."/>
            <person name="Pinto D."/>
            <person name="Vollmers J."/>
            <person name="Rivas-Marin E."/>
            <person name="Kohn T."/>
            <person name="Peeters S.H."/>
            <person name="Heuer A."/>
            <person name="Rast P."/>
            <person name="Oberbeckmann S."/>
            <person name="Bunk B."/>
            <person name="Jeske O."/>
            <person name="Meyerdierks A."/>
            <person name="Storesund J.E."/>
            <person name="Kallscheuer N."/>
            <person name="Luecker S."/>
            <person name="Lage O.M."/>
            <person name="Pohl T."/>
            <person name="Merkel B.J."/>
            <person name="Hornburger P."/>
            <person name="Mueller R.-W."/>
            <person name="Bruemmer F."/>
            <person name="Labrenz M."/>
            <person name="Spormann A.M."/>
            <person name="Op den Camp H."/>
            <person name="Overmann J."/>
            <person name="Amann R."/>
            <person name="Jetten M.S.M."/>
            <person name="Mascher T."/>
            <person name="Medema M.H."/>
            <person name="Devos D.P."/>
            <person name="Kaster A.-K."/>
            <person name="Ovreas L."/>
            <person name="Rohde M."/>
            <person name="Galperin M.Y."/>
            <person name="Jogler C."/>
        </authorList>
    </citation>
    <scope>NUCLEOTIDE SEQUENCE [LARGE SCALE GENOMIC DNA]</scope>
    <source>
        <strain evidence="3 4">SV_7m_r</strain>
    </source>
</reference>
<dbReference type="Proteomes" id="UP000315003">
    <property type="component" value="Chromosome"/>
</dbReference>
<keyword evidence="1" id="KW-0812">Transmembrane</keyword>
<dbReference type="EMBL" id="CP036272">
    <property type="protein sequence ID" value="QDT62065.1"/>
    <property type="molecule type" value="Genomic_DNA"/>
</dbReference>
<evidence type="ECO:0000313" key="3">
    <source>
        <dbReference type="EMBL" id="QDT62065.1"/>
    </source>
</evidence>
<proteinExistence type="predicted"/>
<dbReference type="RefSeq" id="WP_145276569.1">
    <property type="nucleotide sequence ID" value="NZ_CP036272.1"/>
</dbReference>
<feature type="transmembrane region" description="Helical" evidence="1">
    <location>
        <begin position="22"/>
        <end position="46"/>
    </location>
</feature>
<keyword evidence="4" id="KW-1185">Reference proteome</keyword>
<protein>
    <submittedName>
        <fullName evidence="3">CAAX amino terminal protease self-immunity</fullName>
    </submittedName>
</protein>
<name>A0A517T100_9BACT</name>
<dbReference type="GO" id="GO:0080120">
    <property type="term" value="P:CAAX-box protein maturation"/>
    <property type="evidence" value="ECO:0007669"/>
    <property type="project" value="UniProtKB-ARBA"/>
</dbReference>
<gene>
    <name evidence="3" type="ORF">SV7mr_46080</name>
</gene>
<keyword evidence="3" id="KW-0645">Protease</keyword>
<dbReference type="GO" id="GO:0006508">
    <property type="term" value="P:proteolysis"/>
    <property type="evidence" value="ECO:0007669"/>
    <property type="project" value="UniProtKB-KW"/>
</dbReference>
<feature type="domain" description="CAAX prenyl protease 2/Lysostaphin resistance protein A-like" evidence="2">
    <location>
        <begin position="114"/>
        <end position="221"/>
    </location>
</feature>
<dbReference type="PANTHER" id="PTHR43592">
    <property type="entry name" value="CAAX AMINO TERMINAL PROTEASE"/>
    <property type="match status" value="1"/>
</dbReference>
<feature type="transmembrane region" description="Helical" evidence="1">
    <location>
        <begin position="67"/>
        <end position="87"/>
    </location>
</feature>
<dbReference type="Pfam" id="PF02517">
    <property type="entry name" value="Rce1-like"/>
    <property type="match status" value="1"/>
</dbReference>
<sequence>MSQQDDLDRPDETSEPSQDVEMFLYACLFELGIGVLGMLVGWLIGVDVRAYLPRLDSLEVAVLAKQIAVGVVAAIPMLLMVRMVMMVDHPAISEIKNVGESSMMAGLLKLTGPELLVISLCAGVGEELAFRGCLLPAFIQLTDYLVGSQTPYQVGGGFAGASPFAVGLAVAVSSLAFGAVHAITRLYAVMATLMGVVFGLLMVFSDSLIVPIVAHAVFDAVQFLQARRELKAEDGQAASE</sequence>